<reference evidence="2" key="2">
    <citation type="submission" date="2014-07" db="EMBL/GenBank/DDBJ databases">
        <authorList>
            <person name="Hull J."/>
        </authorList>
    </citation>
    <scope>NUCLEOTIDE SEQUENCE</scope>
</reference>
<feature type="region of interest" description="Disordered" evidence="1">
    <location>
        <begin position="72"/>
        <end position="107"/>
    </location>
</feature>
<proteinExistence type="predicted"/>
<evidence type="ECO:0000313" key="2">
    <source>
        <dbReference type="EMBL" id="JAG35612.1"/>
    </source>
</evidence>
<gene>
    <name evidence="2" type="primary">yibD</name>
    <name evidence="2" type="ORF">CM83_364</name>
</gene>
<sequence>TLETSLSCAAVGAADAAQCKSDNCGSEDGTRWSNAPTVDAALQMLNTSSNECCRGASNSVSNSCAVDYAGATTSGSAHTPSPRGNSHRPTPCVAVVDGPLDTDALPC</sequence>
<dbReference type="AlphaFoldDB" id="A0A0A9YRJ2"/>
<protein>
    <submittedName>
        <fullName evidence="2">Putative glycosyltransferase yibD</fullName>
    </submittedName>
</protein>
<dbReference type="GO" id="GO:0016740">
    <property type="term" value="F:transferase activity"/>
    <property type="evidence" value="ECO:0007669"/>
    <property type="project" value="UniProtKB-KW"/>
</dbReference>
<keyword evidence="2" id="KW-0808">Transferase</keyword>
<feature type="compositionally biased region" description="Polar residues" evidence="1">
    <location>
        <begin position="72"/>
        <end position="88"/>
    </location>
</feature>
<accession>A0A0A9YRJ2</accession>
<name>A0A0A9YRJ2_LYGHE</name>
<dbReference type="EMBL" id="GBHO01007992">
    <property type="protein sequence ID" value="JAG35612.1"/>
    <property type="molecule type" value="Transcribed_RNA"/>
</dbReference>
<reference evidence="2" key="1">
    <citation type="journal article" date="2014" name="PLoS ONE">
        <title>Transcriptome-Based Identification of ABC Transporters in the Western Tarnished Plant Bug Lygus hesperus.</title>
        <authorList>
            <person name="Hull J.J."/>
            <person name="Chaney K."/>
            <person name="Geib S.M."/>
            <person name="Fabrick J.A."/>
            <person name="Brent C.S."/>
            <person name="Walsh D."/>
            <person name="Lavine L.C."/>
        </authorList>
    </citation>
    <scope>NUCLEOTIDE SEQUENCE</scope>
</reference>
<organism evidence="2">
    <name type="scientific">Lygus hesperus</name>
    <name type="common">Western plant bug</name>
    <dbReference type="NCBI Taxonomy" id="30085"/>
    <lineage>
        <taxon>Eukaryota</taxon>
        <taxon>Metazoa</taxon>
        <taxon>Ecdysozoa</taxon>
        <taxon>Arthropoda</taxon>
        <taxon>Hexapoda</taxon>
        <taxon>Insecta</taxon>
        <taxon>Pterygota</taxon>
        <taxon>Neoptera</taxon>
        <taxon>Paraneoptera</taxon>
        <taxon>Hemiptera</taxon>
        <taxon>Heteroptera</taxon>
        <taxon>Panheteroptera</taxon>
        <taxon>Cimicomorpha</taxon>
        <taxon>Miridae</taxon>
        <taxon>Mirini</taxon>
        <taxon>Lygus</taxon>
    </lineage>
</organism>
<feature type="non-terminal residue" evidence="2">
    <location>
        <position position="1"/>
    </location>
</feature>
<evidence type="ECO:0000256" key="1">
    <source>
        <dbReference type="SAM" id="MobiDB-lite"/>
    </source>
</evidence>